<dbReference type="Pfam" id="PF05649">
    <property type="entry name" value="Peptidase_M13_N"/>
    <property type="match status" value="1"/>
</dbReference>
<evidence type="ECO:0000313" key="4">
    <source>
        <dbReference type="Proteomes" id="UP000194236"/>
    </source>
</evidence>
<keyword evidence="4" id="KW-1185">Reference proteome</keyword>
<dbReference type="InterPro" id="IPR000718">
    <property type="entry name" value="Peptidase_M13"/>
</dbReference>
<dbReference type="SUPFAM" id="SSF55486">
    <property type="entry name" value="Metalloproteases ('zincins'), catalytic domain"/>
    <property type="match status" value="1"/>
</dbReference>
<evidence type="ECO:0000256" key="1">
    <source>
        <dbReference type="ARBA" id="ARBA00007357"/>
    </source>
</evidence>
<dbReference type="Gene3D" id="1.10.1380.10">
    <property type="entry name" value="Neutral endopeptidase , domain2"/>
    <property type="match status" value="1"/>
</dbReference>
<feature type="non-terminal residue" evidence="3">
    <location>
        <position position="63"/>
    </location>
</feature>
<comment type="caution">
    <text evidence="3">The sequence shown here is derived from an EMBL/GenBank/DDBJ whole genome shotgun (WGS) entry which is preliminary data.</text>
</comment>
<protein>
    <submittedName>
        <fullName evidence="3">Neprilysin-like protein</fullName>
    </submittedName>
</protein>
<dbReference type="GO" id="GO:0006508">
    <property type="term" value="P:proteolysis"/>
    <property type="evidence" value="ECO:0007669"/>
    <property type="project" value="InterPro"/>
</dbReference>
<reference evidence="3 4" key="1">
    <citation type="submission" date="2017-03" db="EMBL/GenBank/DDBJ databases">
        <title>Genome Survey of Euroglyphus maynei.</title>
        <authorList>
            <person name="Arlian L.G."/>
            <person name="Morgan M.S."/>
            <person name="Rider S.D."/>
        </authorList>
    </citation>
    <scope>NUCLEOTIDE SEQUENCE [LARGE SCALE GENOMIC DNA]</scope>
    <source>
        <strain evidence="3">Arlian Lab</strain>
        <tissue evidence="3">Whole body</tissue>
    </source>
</reference>
<dbReference type="AlphaFoldDB" id="A0A1Y3AQV8"/>
<dbReference type="PROSITE" id="PS51885">
    <property type="entry name" value="NEPRILYSIN"/>
    <property type="match status" value="1"/>
</dbReference>
<evidence type="ECO:0000259" key="2">
    <source>
        <dbReference type="Pfam" id="PF05649"/>
    </source>
</evidence>
<feature type="domain" description="Peptidase M13 N-terminal" evidence="2">
    <location>
        <begin position="3"/>
        <end position="63"/>
    </location>
</feature>
<gene>
    <name evidence="3" type="ORF">BLA29_015134</name>
</gene>
<proteinExistence type="inferred from homology"/>
<dbReference type="EMBL" id="MUJZ01069798">
    <property type="protein sequence ID" value="OTF69565.1"/>
    <property type="molecule type" value="Genomic_DNA"/>
</dbReference>
<accession>A0A1Y3AQV8</accession>
<dbReference type="InterPro" id="IPR042089">
    <property type="entry name" value="Peptidase_M13_dom_2"/>
</dbReference>
<dbReference type="InterPro" id="IPR008753">
    <property type="entry name" value="Peptidase_M13_N"/>
</dbReference>
<organism evidence="3 4">
    <name type="scientific">Euroglyphus maynei</name>
    <name type="common">Mayne's house dust mite</name>
    <dbReference type="NCBI Taxonomy" id="6958"/>
    <lineage>
        <taxon>Eukaryota</taxon>
        <taxon>Metazoa</taxon>
        <taxon>Ecdysozoa</taxon>
        <taxon>Arthropoda</taxon>
        <taxon>Chelicerata</taxon>
        <taxon>Arachnida</taxon>
        <taxon>Acari</taxon>
        <taxon>Acariformes</taxon>
        <taxon>Sarcoptiformes</taxon>
        <taxon>Astigmata</taxon>
        <taxon>Psoroptidia</taxon>
        <taxon>Analgoidea</taxon>
        <taxon>Pyroglyphidae</taxon>
        <taxon>Pyroglyphinae</taxon>
        <taxon>Euroglyphus</taxon>
    </lineage>
</organism>
<evidence type="ECO:0000313" key="3">
    <source>
        <dbReference type="EMBL" id="OTF69565.1"/>
    </source>
</evidence>
<dbReference type="OrthoDB" id="6414401at2759"/>
<dbReference type="Proteomes" id="UP000194236">
    <property type="component" value="Unassembled WGS sequence"/>
</dbReference>
<sequence>MNRIKNLDQRFENILEDYYRDQYGTKSIPARWKKCIDFVNGNLGTAVSALYVRKYFDLESKQK</sequence>
<dbReference type="GO" id="GO:0004222">
    <property type="term" value="F:metalloendopeptidase activity"/>
    <property type="evidence" value="ECO:0007669"/>
    <property type="project" value="InterPro"/>
</dbReference>
<comment type="similarity">
    <text evidence="1">Belongs to the peptidase M13 family.</text>
</comment>
<name>A0A1Y3AQV8_EURMA</name>